<dbReference type="SUPFAM" id="SSF52540">
    <property type="entry name" value="P-loop containing nucleoside triphosphate hydrolases"/>
    <property type="match status" value="1"/>
</dbReference>
<evidence type="ECO:0000259" key="1">
    <source>
        <dbReference type="Pfam" id="PF13175"/>
    </source>
</evidence>
<evidence type="ECO:0000313" key="2">
    <source>
        <dbReference type="EMBL" id="ABR54029.1"/>
    </source>
</evidence>
<sequence>MFLKEDNHRIWILNKYNRDEKCMSEAEILSFGLKNVKSFKYTGNIDLKPITIFIGPNNSGKSSLLRFLAVMGQTFTDDDECDIPLRFNGSLIDYGRFQSIPHFQNGNEIEFNLKLNLLSMDILNAIESFIRDTVNNLESWGLLPDCDKYELLKKNPMGHTTKKMILNNPFELYDQIHHIDTIYRFEELGNRGLAKLLEIFSEDVENLDEVMGRYSELLDSAIYNIDRLSRRCLDSPIKNIKKALENIDLIFSLNDEMNVSKFELRSNNNLIIRYSEKTKSGELLGNSCNLNDLTFYGFLPAVEKSSSYELLKNFEIPNKMEKIHSFYEELIKHIFGVDLSVLSIFACRNLESFKDKYGDFIQIFNENPDILAQFLNQGINLGIYHIIIDKLKNEFDNINVNYIGPFRKVPERIYPEIDYVPDSVGPLGENAAYILDKLNGSDDFHKIDVWLRTNLGCNLIIEDYNDSGNFSIKSANTTRQADDLVDMGYGISQILPILTMILVNFPKNKDSGENMYLIEQPELHLHPAVHGNLADLFVDKTLNDNKSSKMIIETHSEYLLKRLQELVLDPNNPITEEDISVYYVNKDKEWVSDVKKVDFCKEDVSKILLPSEYFNQP</sequence>
<dbReference type="InterPro" id="IPR027417">
    <property type="entry name" value="P-loop_NTPase"/>
</dbReference>
<accession>A6UNF7</accession>
<dbReference type="HOGENOM" id="CLU_032548_1_1_2"/>
<dbReference type="Pfam" id="PF13175">
    <property type="entry name" value="AAA_15"/>
    <property type="match status" value="1"/>
</dbReference>
<dbReference type="Gene3D" id="3.40.50.300">
    <property type="entry name" value="P-loop containing nucleotide triphosphate hydrolases"/>
    <property type="match status" value="1"/>
</dbReference>
<organism evidence="2 3">
    <name type="scientific">Methanococcus vannielii (strain ATCC 35089 / DSM 1224 / JCM 13029 / OCM 148 / SB)</name>
    <dbReference type="NCBI Taxonomy" id="406327"/>
    <lineage>
        <taxon>Archaea</taxon>
        <taxon>Methanobacteriati</taxon>
        <taxon>Methanobacteriota</taxon>
        <taxon>Methanomada group</taxon>
        <taxon>Methanococci</taxon>
        <taxon>Methanococcales</taxon>
        <taxon>Methanococcaceae</taxon>
        <taxon>Methanococcus</taxon>
    </lineage>
</organism>
<feature type="domain" description="Endonuclease GajA/Old nuclease/RecF-like AAA" evidence="1">
    <location>
        <begin position="30"/>
        <end position="559"/>
    </location>
</feature>
<protein>
    <recommendedName>
        <fullName evidence="1">Endonuclease GajA/Old nuclease/RecF-like AAA domain-containing protein</fullName>
    </recommendedName>
</protein>
<dbReference type="PANTHER" id="PTHR43581">
    <property type="entry name" value="ATP/GTP PHOSPHATASE"/>
    <property type="match status" value="1"/>
</dbReference>
<dbReference type="AlphaFoldDB" id="A6UNF7"/>
<proteinExistence type="predicted"/>
<reference evidence="2" key="1">
    <citation type="submission" date="2007-06" db="EMBL/GenBank/DDBJ databases">
        <title>Complete sequence of Methanococcus vannielii SB.</title>
        <authorList>
            <consortium name="US DOE Joint Genome Institute"/>
            <person name="Copeland A."/>
            <person name="Lucas S."/>
            <person name="Lapidus A."/>
            <person name="Barry K."/>
            <person name="Glavina del Rio T."/>
            <person name="Dalin E."/>
            <person name="Tice H."/>
            <person name="Pitluck S."/>
            <person name="Chain P."/>
            <person name="Malfatti S."/>
            <person name="Shin M."/>
            <person name="Vergez L."/>
            <person name="Schmutz J."/>
            <person name="Larimer F."/>
            <person name="Land M."/>
            <person name="Hauser L."/>
            <person name="Kyrpides N."/>
            <person name="Anderson I."/>
            <person name="Sieprawska-Lupa M."/>
            <person name="Whitman W.B."/>
            <person name="Richardson P."/>
        </authorList>
    </citation>
    <scope>NUCLEOTIDE SEQUENCE [LARGE SCALE GENOMIC DNA]</scope>
    <source>
        <strain evidence="2">SB</strain>
    </source>
</reference>
<dbReference type="Proteomes" id="UP000001107">
    <property type="component" value="Chromosome"/>
</dbReference>
<dbReference type="EMBL" id="CP000742">
    <property type="protein sequence ID" value="ABR54029.1"/>
    <property type="molecule type" value="Genomic_DNA"/>
</dbReference>
<dbReference type="PANTHER" id="PTHR43581:SF2">
    <property type="entry name" value="EXCINUCLEASE ATPASE SUBUNIT"/>
    <property type="match status" value="1"/>
</dbReference>
<dbReference type="KEGG" id="mvn:Mevan_0116"/>
<keyword evidence="3" id="KW-1185">Reference proteome</keyword>
<gene>
    <name evidence="2" type="ordered locus">Mevan_0116</name>
</gene>
<dbReference type="InterPro" id="IPR041685">
    <property type="entry name" value="AAA_GajA/Old/RecF-like"/>
</dbReference>
<evidence type="ECO:0000313" key="3">
    <source>
        <dbReference type="Proteomes" id="UP000001107"/>
    </source>
</evidence>
<name>A6UNF7_METVS</name>
<dbReference type="InterPro" id="IPR051396">
    <property type="entry name" value="Bact_Antivir_Def_Nuclease"/>
</dbReference>
<dbReference type="eggNOG" id="arCOG03233">
    <property type="taxonomic scope" value="Archaea"/>
</dbReference>